<proteinExistence type="predicted"/>
<organism evidence="2 3">
    <name type="scientific">Amycolatopsis cihanbeyliensis</name>
    <dbReference type="NCBI Taxonomy" id="1128664"/>
    <lineage>
        <taxon>Bacteria</taxon>
        <taxon>Bacillati</taxon>
        <taxon>Actinomycetota</taxon>
        <taxon>Actinomycetes</taxon>
        <taxon>Pseudonocardiales</taxon>
        <taxon>Pseudonocardiaceae</taxon>
        <taxon>Amycolatopsis</taxon>
    </lineage>
</organism>
<dbReference type="Pfam" id="PF03551">
    <property type="entry name" value="PadR"/>
    <property type="match status" value="1"/>
</dbReference>
<dbReference type="InterPro" id="IPR036390">
    <property type="entry name" value="WH_DNA-bd_sf"/>
</dbReference>
<evidence type="ECO:0000259" key="1">
    <source>
        <dbReference type="Pfam" id="PF03551"/>
    </source>
</evidence>
<feature type="domain" description="Transcription regulator PadR N-terminal" evidence="1">
    <location>
        <begin position="7"/>
        <end position="79"/>
    </location>
</feature>
<dbReference type="AlphaFoldDB" id="A0A542DRX6"/>
<dbReference type="OrthoDB" id="3186544at2"/>
<protein>
    <submittedName>
        <fullName evidence="2">DNA-binding PadR family transcriptional regulator</fullName>
    </submittedName>
</protein>
<evidence type="ECO:0000313" key="2">
    <source>
        <dbReference type="EMBL" id="TQJ05839.1"/>
    </source>
</evidence>
<evidence type="ECO:0000313" key="3">
    <source>
        <dbReference type="Proteomes" id="UP000320876"/>
    </source>
</evidence>
<name>A0A542DRX6_AMYCI</name>
<sequence length="174" mass="19494">MSVAHVLLGLLEPGPRHGYDLKRAYDVQFGHGKPLAYGQVYSTLSRLLRNGMIEVSGVEHGDGPERKRYTITDVGVTDIEQWLAVPESPEPYLQNTLYTKVVLALLSGRSAAAVLDAQRAEHLKLMRTLTRRKNDGDLADRLICDHALFHLEADLRWLELTTARLDELAKAVRP</sequence>
<dbReference type="PANTHER" id="PTHR43252">
    <property type="entry name" value="TRANSCRIPTIONAL REGULATOR YQJI"/>
    <property type="match status" value="1"/>
</dbReference>
<keyword evidence="2" id="KW-0238">DNA-binding</keyword>
<dbReference type="Gene3D" id="1.10.10.10">
    <property type="entry name" value="Winged helix-like DNA-binding domain superfamily/Winged helix DNA-binding domain"/>
    <property type="match status" value="1"/>
</dbReference>
<dbReference type="RefSeq" id="WP_142001314.1">
    <property type="nucleotide sequence ID" value="NZ_VFML01000001.1"/>
</dbReference>
<comment type="caution">
    <text evidence="2">The sequence shown here is derived from an EMBL/GenBank/DDBJ whole genome shotgun (WGS) entry which is preliminary data.</text>
</comment>
<accession>A0A542DRX6</accession>
<dbReference type="GO" id="GO:0003677">
    <property type="term" value="F:DNA binding"/>
    <property type="evidence" value="ECO:0007669"/>
    <property type="project" value="UniProtKB-KW"/>
</dbReference>
<keyword evidence="3" id="KW-1185">Reference proteome</keyword>
<dbReference type="EMBL" id="VFML01000001">
    <property type="protein sequence ID" value="TQJ05839.1"/>
    <property type="molecule type" value="Genomic_DNA"/>
</dbReference>
<dbReference type="PANTHER" id="PTHR43252:SF6">
    <property type="entry name" value="NEGATIVE TRANSCRIPTION REGULATOR PADR"/>
    <property type="match status" value="1"/>
</dbReference>
<dbReference type="InterPro" id="IPR005149">
    <property type="entry name" value="Tscrpt_reg_PadR_N"/>
</dbReference>
<dbReference type="Proteomes" id="UP000320876">
    <property type="component" value="Unassembled WGS sequence"/>
</dbReference>
<gene>
    <name evidence="2" type="ORF">FB471_5682</name>
</gene>
<dbReference type="SUPFAM" id="SSF46785">
    <property type="entry name" value="Winged helix' DNA-binding domain"/>
    <property type="match status" value="1"/>
</dbReference>
<reference evidence="2 3" key="1">
    <citation type="submission" date="2019-06" db="EMBL/GenBank/DDBJ databases">
        <title>Sequencing the genomes of 1000 actinobacteria strains.</title>
        <authorList>
            <person name="Klenk H.-P."/>
        </authorList>
    </citation>
    <scope>NUCLEOTIDE SEQUENCE [LARGE SCALE GENOMIC DNA]</scope>
    <source>
        <strain evidence="2 3">DSM 45679</strain>
    </source>
</reference>
<dbReference type="InterPro" id="IPR036388">
    <property type="entry name" value="WH-like_DNA-bd_sf"/>
</dbReference>